<evidence type="ECO:0000256" key="1">
    <source>
        <dbReference type="ARBA" id="ARBA00004479"/>
    </source>
</evidence>
<dbReference type="PANTHER" id="PTHR32401">
    <property type="entry name" value="CONCANAVALIN A-LIKE LECTIN FAMILY PROTEIN"/>
    <property type="match status" value="1"/>
</dbReference>
<dbReference type="Proteomes" id="UP000886595">
    <property type="component" value="Unassembled WGS sequence"/>
</dbReference>
<evidence type="ECO:0000256" key="2">
    <source>
        <dbReference type="ARBA" id="ARBA00007606"/>
    </source>
</evidence>
<comment type="similarity">
    <text evidence="2">Belongs to the leguminous lectin family.</text>
</comment>
<proteinExistence type="inferred from homology"/>
<evidence type="ECO:0008006" key="9">
    <source>
        <dbReference type="Google" id="ProtNLM"/>
    </source>
</evidence>
<dbReference type="GO" id="GO:0016020">
    <property type="term" value="C:membrane"/>
    <property type="evidence" value="ECO:0007669"/>
    <property type="project" value="UniProtKB-SubCell"/>
</dbReference>
<gene>
    <name evidence="7" type="ORF">Bca52824_052242</name>
</gene>
<evidence type="ECO:0000256" key="4">
    <source>
        <dbReference type="ARBA" id="ARBA00023180"/>
    </source>
</evidence>
<evidence type="ECO:0000259" key="5">
    <source>
        <dbReference type="Pfam" id="PF00139"/>
    </source>
</evidence>
<sequence>MCKRNVSIPASGSALESLQRSPSQDNLKKAIEQGFDLYVNLDCRRCTYSGGACGYNQTSSLFVCYCKDGPHTSTCQRHHVFELLCSSSEYEGTTNNRFHSRRFSENKSEIQTEGAAIITPDGLLRLTDRNLNVTGTAFYRKPVRLLNHSNLNLSTKAEVCSFSTSLLFILVPSKSRNGGFGFTFTLSPTPVEFDTVQGFRDGADARGNHIGLNFNSVTSDVQEPVVYTSDEGRKEDFQYETESIRVRLDYNGSTQMLNLIVSPAKFPIAPSIPLISQRVPKLLDIVQEEMYVGFTAGDMSRVLTI</sequence>
<keyword evidence="8" id="KW-1185">Reference proteome</keyword>
<evidence type="ECO:0000313" key="8">
    <source>
        <dbReference type="Proteomes" id="UP000886595"/>
    </source>
</evidence>
<dbReference type="CDD" id="cd06899">
    <property type="entry name" value="lectin_legume_LecRK_Arcelin_ConA"/>
    <property type="match status" value="1"/>
</dbReference>
<organism evidence="7 8">
    <name type="scientific">Brassica carinata</name>
    <name type="common">Ethiopian mustard</name>
    <name type="synonym">Abyssinian cabbage</name>
    <dbReference type="NCBI Taxonomy" id="52824"/>
    <lineage>
        <taxon>Eukaryota</taxon>
        <taxon>Viridiplantae</taxon>
        <taxon>Streptophyta</taxon>
        <taxon>Embryophyta</taxon>
        <taxon>Tracheophyta</taxon>
        <taxon>Spermatophyta</taxon>
        <taxon>Magnoliopsida</taxon>
        <taxon>eudicotyledons</taxon>
        <taxon>Gunneridae</taxon>
        <taxon>Pentapetalae</taxon>
        <taxon>rosids</taxon>
        <taxon>malvids</taxon>
        <taxon>Brassicales</taxon>
        <taxon>Brassicaceae</taxon>
        <taxon>Brassiceae</taxon>
        <taxon>Brassica</taxon>
    </lineage>
</organism>
<dbReference type="OrthoDB" id="4062651at2759"/>
<dbReference type="AlphaFoldDB" id="A0A8X7R436"/>
<keyword evidence="4" id="KW-0325">Glycoprotein</keyword>
<feature type="domain" description="Legume lectin" evidence="5">
    <location>
        <begin position="97"/>
        <end position="190"/>
    </location>
</feature>
<dbReference type="PANTHER" id="PTHR32401:SF49">
    <property type="entry name" value="OS10G0129200 PROTEIN"/>
    <property type="match status" value="1"/>
</dbReference>
<dbReference type="InterPro" id="IPR001220">
    <property type="entry name" value="Legume_lectin_dom"/>
</dbReference>
<dbReference type="EMBL" id="JAAMPC010000011">
    <property type="protein sequence ID" value="KAG2281022.1"/>
    <property type="molecule type" value="Genomic_DNA"/>
</dbReference>
<dbReference type="InterPro" id="IPR050258">
    <property type="entry name" value="Leguminous_Lectin"/>
</dbReference>
<keyword evidence="3" id="KW-0430">Lectin</keyword>
<feature type="domain" description="Wall-associated receptor kinase C-terminal" evidence="6">
    <location>
        <begin position="2"/>
        <end position="69"/>
    </location>
</feature>
<comment type="subcellular location">
    <subcellularLocation>
        <location evidence="1">Membrane</location>
        <topology evidence="1">Single-pass type I membrane protein</topology>
    </subcellularLocation>
</comment>
<dbReference type="Pfam" id="PF14380">
    <property type="entry name" value="WAK_assoc"/>
    <property type="match status" value="1"/>
</dbReference>
<dbReference type="Gene3D" id="2.60.120.200">
    <property type="match status" value="2"/>
</dbReference>
<dbReference type="InterPro" id="IPR013320">
    <property type="entry name" value="ConA-like_dom_sf"/>
</dbReference>
<accession>A0A8X7R436</accession>
<evidence type="ECO:0000259" key="6">
    <source>
        <dbReference type="Pfam" id="PF14380"/>
    </source>
</evidence>
<protein>
    <recommendedName>
        <fullName evidence="9">Legume lectin domain-containing protein</fullName>
    </recommendedName>
</protein>
<dbReference type="Pfam" id="PF00139">
    <property type="entry name" value="Lectin_legB"/>
    <property type="match status" value="2"/>
</dbReference>
<evidence type="ECO:0000256" key="3">
    <source>
        <dbReference type="ARBA" id="ARBA00022734"/>
    </source>
</evidence>
<reference evidence="7 8" key="1">
    <citation type="submission" date="2020-02" db="EMBL/GenBank/DDBJ databases">
        <authorList>
            <person name="Ma Q."/>
            <person name="Huang Y."/>
            <person name="Song X."/>
            <person name="Pei D."/>
        </authorList>
    </citation>
    <scope>NUCLEOTIDE SEQUENCE [LARGE SCALE GENOMIC DNA]</scope>
    <source>
        <strain evidence="7">Sxm20200214</strain>
        <tissue evidence="7">Leaf</tissue>
    </source>
</reference>
<dbReference type="GO" id="GO:0030246">
    <property type="term" value="F:carbohydrate binding"/>
    <property type="evidence" value="ECO:0007669"/>
    <property type="project" value="UniProtKB-KW"/>
</dbReference>
<evidence type="ECO:0000313" key="7">
    <source>
        <dbReference type="EMBL" id="KAG2281022.1"/>
    </source>
</evidence>
<name>A0A8X7R436_BRACI</name>
<feature type="domain" description="Legume lectin" evidence="5">
    <location>
        <begin position="191"/>
        <end position="297"/>
    </location>
</feature>
<dbReference type="SUPFAM" id="SSF49899">
    <property type="entry name" value="Concanavalin A-like lectins/glucanases"/>
    <property type="match status" value="1"/>
</dbReference>
<comment type="caution">
    <text evidence="7">The sequence shown here is derived from an EMBL/GenBank/DDBJ whole genome shotgun (WGS) entry which is preliminary data.</text>
</comment>
<dbReference type="InterPro" id="IPR032872">
    <property type="entry name" value="WAK_assoc_C"/>
</dbReference>